<dbReference type="EMBL" id="BAABGZ010000003">
    <property type="protein sequence ID" value="GAA4346319.1"/>
    <property type="molecule type" value="Genomic_DNA"/>
</dbReference>
<accession>A0ABP8HWU6</accession>
<evidence type="ECO:0000313" key="3">
    <source>
        <dbReference type="EMBL" id="GAA4346319.1"/>
    </source>
</evidence>
<feature type="region of interest" description="Disordered" evidence="1">
    <location>
        <begin position="28"/>
        <end position="53"/>
    </location>
</feature>
<keyword evidence="2" id="KW-0732">Signal</keyword>
<evidence type="ECO:0000313" key="4">
    <source>
        <dbReference type="Proteomes" id="UP001501153"/>
    </source>
</evidence>
<feature type="signal peptide" evidence="2">
    <location>
        <begin position="1"/>
        <end position="29"/>
    </location>
</feature>
<feature type="compositionally biased region" description="Low complexity" evidence="1">
    <location>
        <begin position="35"/>
        <end position="46"/>
    </location>
</feature>
<dbReference type="Proteomes" id="UP001501153">
    <property type="component" value="Unassembled WGS sequence"/>
</dbReference>
<name>A0ABP8HWU6_9BACT</name>
<feature type="compositionally biased region" description="Basic and acidic residues" evidence="1">
    <location>
        <begin position="188"/>
        <end position="242"/>
    </location>
</feature>
<evidence type="ECO:0008006" key="5">
    <source>
        <dbReference type="Google" id="ProtNLM"/>
    </source>
</evidence>
<feature type="region of interest" description="Disordered" evidence="1">
    <location>
        <begin position="150"/>
        <end position="242"/>
    </location>
</feature>
<evidence type="ECO:0000256" key="2">
    <source>
        <dbReference type="SAM" id="SignalP"/>
    </source>
</evidence>
<reference evidence="4" key="1">
    <citation type="journal article" date="2019" name="Int. J. Syst. Evol. Microbiol.">
        <title>The Global Catalogue of Microorganisms (GCM) 10K type strain sequencing project: providing services to taxonomists for standard genome sequencing and annotation.</title>
        <authorList>
            <consortium name="The Broad Institute Genomics Platform"/>
            <consortium name="The Broad Institute Genome Sequencing Center for Infectious Disease"/>
            <person name="Wu L."/>
            <person name="Ma J."/>
        </authorList>
    </citation>
    <scope>NUCLEOTIDE SEQUENCE [LARGE SCALE GENOMIC DNA]</scope>
    <source>
        <strain evidence="4">JCM 17923</strain>
    </source>
</reference>
<sequence length="242" mass="25975">MISFFLSFPMKNSLLILAGAAALTFSSCSQEKTTETTTDTTTTTETSGSAMSAADTEAMIQARAQRIADRMVADMKISDDATKERIRTVYLTRAQRVGGMRSQYATDTTGMAAAMRDANAATDAEFKTIFTDPTQYRAYESSRNTYYSMENEEPSVSTDMASGTGSDMNATGSNTGSTSGTPTSGMSDVDKMKMKSADGSKVKVKSDGDVKIKDAQDNKLKVDGDDGTVKMKPENGEKTKIK</sequence>
<keyword evidence="4" id="KW-1185">Reference proteome</keyword>
<proteinExistence type="predicted"/>
<feature type="compositionally biased region" description="Polar residues" evidence="1">
    <location>
        <begin position="150"/>
        <end position="170"/>
    </location>
</feature>
<feature type="chain" id="PRO_5045628310" description="Lipoprotein" evidence="2">
    <location>
        <begin position="30"/>
        <end position="242"/>
    </location>
</feature>
<comment type="caution">
    <text evidence="3">The sequence shown here is derived from an EMBL/GenBank/DDBJ whole genome shotgun (WGS) entry which is preliminary data.</text>
</comment>
<gene>
    <name evidence="3" type="ORF">GCM10023185_00720</name>
</gene>
<feature type="compositionally biased region" description="Low complexity" evidence="1">
    <location>
        <begin position="171"/>
        <end position="187"/>
    </location>
</feature>
<evidence type="ECO:0000256" key="1">
    <source>
        <dbReference type="SAM" id="MobiDB-lite"/>
    </source>
</evidence>
<protein>
    <recommendedName>
        <fullName evidence="5">Lipoprotein</fullName>
    </recommendedName>
</protein>
<organism evidence="3 4">
    <name type="scientific">Hymenobacter saemangeumensis</name>
    <dbReference type="NCBI Taxonomy" id="1084522"/>
    <lineage>
        <taxon>Bacteria</taxon>
        <taxon>Pseudomonadati</taxon>
        <taxon>Bacteroidota</taxon>
        <taxon>Cytophagia</taxon>
        <taxon>Cytophagales</taxon>
        <taxon>Hymenobacteraceae</taxon>
        <taxon>Hymenobacter</taxon>
    </lineage>
</organism>